<evidence type="ECO:0008006" key="3">
    <source>
        <dbReference type="Google" id="ProtNLM"/>
    </source>
</evidence>
<keyword evidence="2" id="KW-1185">Reference proteome</keyword>
<accession>A0A1V4SL33</accession>
<dbReference type="EMBL" id="MZGX01000013">
    <property type="protein sequence ID" value="OPX43957.1"/>
    <property type="molecule type" value="Genomic_DNA"/>
</dbReference>
<reference evidence="1 2" key="1">
    <citation type="submission" date="2017-03" db="EMBL/GenBank/DDBJ databases">
        <title>Genome sequence of Clostridium hungatei DSM 14427.</title>
        <authorList>
            <person name="Poehlein A."/>
            <person name="Daniel R."/>
        </authorList>
    </citation>
    <scope>NUCLEOTIDE SEQUENCE [LARGE SCALE GENOMIC DNA]</scope>
    <source>
        <strain evidence="1 2">DSM 14427</strain>
    </source>
</reference>
<evidence type="ECO:0000313" key="2">
    <source>
        <dbReference type="Proteomes" id="UP000191554"/>
    </source>
</evidence>
<dbReference type="OrthoDB" id="2079951at2"/>
<dbReference type="Proteomes" id="UP000191554">
    <property type="component" value="Unassembled WGS sequence"/>
</dbReference>
<dbReference type="STRING" id="48256.CLHUN_22000"/>
<protein>
    <recommendedName>
        <fullName evidence="3">CHAT domain protein</fullName>
    </recommendedName>
</protein>
<dbReference type="RefSeq" id="WP_080064633.1">
    <property type="nucleotide sequence ID" value="NZ_MZGX01000013.1"/>
</dbReference>
<gene>
    <name evidence="1" type="ORF">CLHUN_22000</name>
</gene>
<dbReference type="AlphaFoldDB" id="A0A1V4SL33"/>
<comment type="caution">
    <text evidence="1">The sequence shown here is derived from an EMBL/GenBank/DDBJ whole genome shotgun (WGS) entry which is preliminary data.</text>
</comment>
<organism evidence="1 2">
    <name type="scientific">Ruminiclostridium hungatei</name>
    <name type="common">Clostridium hungatei</name>
    <dbReference type="NCBI Taxonomy" id="48256"/>
    <lineage>
        <taxon>Bacteria</taxon>
        <taxon>Bacillati</taxon>
        <taxon>Bacillota</taxon>
        <taxon>Clostridia</taxon>
        <taxon>Eubacteriales</taxon>
        <taxon>Oscillospiraceae</taxon>
        <taxon>Ruminiclostridium</taxon>
    </lineage>
</organism>
<sequence length="706" mass="80546">MDYEEQYRLIILNYYVIFEAEEFQEDYRPIVQAESRLNSDTAHLWDTELNGIIPALWYILHLPRMGFDVVSMDIDLVLSGHDEPHNIIPFPYCRNAGEKQSIYNGLIQDATLIICEDRLYDTLKKDPGIPESLLGLVKVSQLTSELLKEHWNRICKHITTYVKEFEPCSAEKEIRLTERVERGILPLIPLANQFGFLERVFGKIQEFQDAKKCNNFSIFMHKRILDLAKAIGNKEEEYGRLLEKLIRENSNFYGMPLVITMPGTMSHQIKVMGRSRELPENEEEVVKILGYHRALAKNAMYIHLDFFPREMYLELAKLEEHCKHAAEHQNIRRIDNRFIWRTLRRLGKLLNNSLKPFDINILNHVSQITVFSDFPIGVAVLPGCSAPLCCVKPITLRPLTPLTKAFQYEMHKDSQIYLGSRCKVLVAECVESTDGIRPYCDGLTAALRDMIGKAGDMELHFMEISSVKGFKEMLAMHPDADILLVSSHGFYDIGSNMAGLNIGGERWMVEDDIRVPPVVLLSACHVTPRGRGVVSAGDLFIRAGARAVLGTFVPVDVRRNAVLIARLFAEIIEVRKGWSNMRTLDDIWSHVVSTNAVHEITASQSTRPSRLEIWANTKNASGSFPLAEFKQKVSAGGLRAAHIYEDSEKILRELADRDGMGEYFDSVMKSGGYFPESVFYQFTGCPENIFIRNDVIKEYSQKKIFL</sequence>
<proteinExistence type="predicted"/>
<evidence type="ECO:0000313" key="1">
    <source>
        <dbReference type="EMBL" id="OPX43957.1"/>
    </source>
</evidence>
<name>A0A1V4SL33_RUMHU</name>